<feature type="domain" description="HTH araC/xylS-type" evidence="4">
    <location>
        <begin position="249"/>
        <end position="325"/>
    </location>
</feature>
<keyword evidence="2" id="KW-0238">DNA-binding</keyword>
<dbReference type="PROSITE" id="PS00041">
    <property type="entry name" value="HTH_ARAC_FAMILY_1"/>
    <property type="match status" value="1"/>
</dbReference>
<reference evidence="6" key="1">
    <citation type="submission" date="2023-09" db="EMBL/GenBank/DDBJ databases">
        <authorList>
            <person name="Li S."/>
            <person name="Li X."/>
            <person name="Zhang C."/>
            <person name="Zhao Z."/>
        </authorList>
    </citation>
    <scope>NUCLEOTIDE SEQUENCE [LARGE SCALE GENOMIC DNA]</scope>
    <source>
        <strain evidence="6">SQ149</strain>
    </source>
</reference>
<organism evidence="5 6">
    <name type="scientific">Thalassotalea psychrophila</name>
    <dbReference type="NCBI Taxonomy" id="3065647"/>
    <lineage>
        <taxon>Bacteria</taxon>
        <taxon>Pseudomonadati</taxon>
        <taxon>Pseudomonadota</taxon>
        <taxon>Gammaproteobacteria</taxon>
        <taxon>Alteromonadales</taxon>
        <taxon>Colwelliaceae</taxon>
        <taxon>Thalassotalea</taxon>
    </lineage>
</organism>
<dbReference type="SUPFAM" id="SSF46689">
    <property type="entry name" value="Homeodomain-like"/>
    <property type="match status" value="1"/>
</dbReference>
<dbReference type="InterPro" id="IPR018062">
    <property type="entry name" value="HTH_AraC-typ_CS"/>
</dbReference>
<evidence type="ECO:0000259" key="4">
    <source>
        <dbReference type="PROSITE" id="PS01124"/>
    </source>
</evidence>
<evidence type="ECO:0000313" key="5">
    <source>
        <dbReference type="EMBL" id="WNC74005.1"/>
    </source>
</evidence>
<evidence type="ECO:0000256" key="2">
    <source>
        <dbReference type="ARBA" id="ARBA00023125"/>
    </source>
</evidence>
<dbReference type="Pfam" id="PF12833">
    <property type="entry name" value="HTH_18"/>
    <property type="match status" value="1"/>
</dbReference>
<keyword evidence="1" id="KW-0805">Transcription regulation</keyword>
<dbReference type="InterPro" id="IPR018060">
    <property type="entry name" value="HTH_AraC"/>
</dbReference>
<gene>
    <name evidence="5" type="ORF">RGQ13_08435</name>
</gene>
<dbReference type="Gene3D" id="1.10.10.60">
    <property type="entry name" value="Homeodomain-like"/>
    <property type="match status" value="1"/>
</dbReference>
<dbReference type="PRINTS" id="PR00032">
    <property type="entry name" value="HTHARAC"/>
</dbReference>
<dbReference type="InterPro" id="IPR020449">
    <property type="entry name" value="Tscrpt_reg_AraC-type_HTH"/>
</dbReference>
<keyword evidence="3" id="KW-0804">Transcription</keyword>
<keyword evidence="6" id="KW-1185">Reference proteome</keyword>
<dbReference type="Proteomes" id="UP001258994">
    <property type="component" value="Chromosome"/>
</dbReference>
<name>A0ABY9TZK8_9GAMM</name>
<accession>A0ABY9TZK8</accession>
<dbReference type="InterPro" id="IPR009057">
    <property type="entry name" value="Homeodomain-like_sf"/>
</dbReference>
<evidence type="ECO:0000313" key="6">
    <source>
        <dbReference type="Proteomes" id="UP001258994"/>
    </source>
</evidence>
<sequence length="339" mass="38879">MLTKTISMSAGQSLAPTLEYLKTLNCPLDKWLLETGLPIALLDDYNIQVPAIAWWRLLELAAEQLQCFDLGVKIDHYDQGKLIMKLFRQAFEQSHSLHDVWMQIIALIRGESSNASLKLVYQQRGAWIQGSGFEMLAKDHPQVEQIVLCHFRHIGRHFIGEHWQPSALKALNTDTHGVLAETFTLANVFDKADCTGMYFSNQQLGTINKHLLNNVAVSALIKQNFSERVYEIMFAFSRYGLPDKDYFERHLGLTARQIRSRLEQEGTTFRQLTNQVKLDMASYYLRQTDQSIIELALMLGYKNSTHFSRAFKSLSGLTPLVFRKQQRQINVHGKRGESL</sequence>
<dbReference type="SMART" id="SM00342">
    <property type="entry name" value="HTH_ARAC"/>
    <property type="match status" value="1"/>
</dbReference>
<evidence type="ECO:0000256" key="1">
    <source>
        <dbReference type="ARBA" id="ARBA00023015"/>
    </source>
</evidence>
<proteinExistence type="predicted"/>
<dbReference type="RefSeq" id="WP_348393115.1">
    <property type="nucleotide sequence ID" value="NZ_CP134145.1"/>
</dbReference>
<dbReference type="PROSITE" id="PS01124">
    <property type="entry name" value="HTH_ARAC_FAMILY_2"/>
    <property type="match status" value="1"/>
</dbReference>
<dbReference type="PANTHER" id="PTHR47894">
    <property type="entry name" value="HTH-TYPE TRANSCRIPTIONAL REGULATOR GADX"/>
    <property type="match status" value="1"/>
</dbReference>
<dbReference type="PANTHER" id="PTHR47894:SF4">
    <property type="entry name" value="HTH-TYPE TRANSCRIPTIONAL REGULATOR GADX"/>
    <property type="match status" value="1"/>
</dbReference>
<protein>
    <submittedName>
        <fullName evidence="5">Helix-turn-helix domain-containing protein</fullName>
    </submittedName>
</protein>
<dbReference type="EMBL" id="CP134145">
    <property type="protein sequence ID" value="WNC74005.1"/>
    <property type="molecule type" value="Genomic_DNA"/>
</dbReference>
<evidence type="ECO:0000256" key="3">
    <source>
        <dbReference type="ARBA" id="ARBA00023163"/>
    </source>
</evidence>